<sequence>MPCHAQSLTCHLLSYFAQIGKEECESVEVILGLIPLFNSNTGINFVAPKTRSFCRRLLPQLTELAAHHNSRYTIQNPYHMINLTTMLTTIVRPLVYQQSSYERSELHSTIDAARNFLHSDLANIRAVVSKWIQAHPSGFFEDSRHHIGSWEYSIKPVARPTARIIIPPNNPTPRVHVRTHQFRRSASFARRRATQTASTYSQESKIADILEALELVEPQTSRARSDSESSSDSSCVTTPNNDDLDTHFDYVTLKRKPSPIL</sequence>
<dbReference type="AlphaFoldDB" id="A0A8H2XM91"/>
<evidence type="ECO:0000256" key="1">
    <source>
        <dbReference type="SAM" id="MobiDB-lite"/>
    </source>
</evidence>
<name>A0A8H2XM91_9AGAM</name>
<comment type="caution">
    <text evidence="2">The sequence shown here is derived from an EMBL/GenBank/DDBJ whole genome shotgun (WGS) entry which is preliminary data.</text>
</comment>
<accession>A0A8H2XM91</accession>
<evidence type="ECO:0000313" key="3">
    <source>
        <dbReference type="Proteomes" id="UP000663831"/>
    </source>
</evidence>
<proteinExistence type="predicted"/>
<evidence type="ECO:0000313" key="2">
    <source>
        <dbReference type="EMBL" id="CAE6426582.1"/>
    </source>
</evidence>
<reference evidence="2" key="1">
    <citation type="submission" date="2021-01" db="EMBL/GenBank/DDBJ databases">
        <authorList>
            <person name="Kaushik A."/>
        </authorList>
    </citation>
    <scope>NUCLEOTIDE SEQUENCE</scope>
    <source>
        <strain evidence="2">AG3-1AP</strain>
    </source>
</reference>
<dbReference type="Proteomes" id="UP000663831">
    <property type="component" value="Unassembled WGS sequence"/>
</dbReference>
<protein>
    <submittedName>
        <fullName evidence="2">Uncharacterized protein</fullName>
    </submittedName>
</protein>
<organism evidence="2 3">
    <name type="scientific">Rhizoctonia solani</name>
    <dbReference type="NCBI Taxonomy" id="456999"/>
    <lineage>
        <taxon>Eukaryota</taxon>
        <taxon>Fungi</taxon>
        <taxon>Dikarya</taxon>
        <taxon>Basidiomycota</taxon>
        <taxon>Agaricomycotina</taxon>
        <taxon>Agaricomycetes</taxon>
        <taxon>Cantharellales</taxon>
        <taxon>Ceratobasidiaceae</taxon>
        <taxon>Rhizoctonia</taxon>
    </lineage>
</organism>
<dbReference type="EMBL" id="CAJMWV010001090">
    <property type="protein sequence ID" value="CAE6426582.1"/>
    <property type="molecule type" value="Genomic_DNA"/>
</dbReference>
<feature type="region of interest" description="Disordered" evidence="1">
    <location>
        <begin position="218"/>
        <end position="243"/>
    </location>
</feature>
<dbReference type="OrthoDB" id="10457271at2759"/>
<gene>
    <name evidence="2" type="ORF">RDB_LOCUS38753</name>
</gene>